<feature type="compositionally biased region" description="Basic and acidic residues" evidence="1">
    <location>
        <begin position="311"/>
        <end position="323"/>
    </location>
</feature>
<proteinExistence type="predicted"/>
<dbReference type="SUPFAM" id="SSF48425">
    <property type="entry name" value="Sec7 domain"/>
    <property type="match status" value="1"/>
</dbReference>
<protein>
    <recommendedName>
        <fullName evidence="2">SEC7 domain-containing protein</fullName>
    </recommendedName>
</protein>
<organism evidence="3 6">
    <name type="scientific">Ogataea haglerorum</name>
    <dbReference type="NCBI Taxonomy" id="1937702"/>
    <lineage>
        <taxon>Eukaryota</taxon>
        <taxon>Fungi</taxon>
        <taxon>Dikarya</taxon>
        <taxon>Ascomycota</taxon>
        <taxon>Saccharomycotina</taxon>
        <taxon>Pichiomycetes</taxon>
        <taxon>Pichiales</taxon>
        <taxon>Pichiaceae</taxon>
        <taxon>Ogataea</taxon>
    </lineage>
</organism>
<accession>A0AAN6D0J5</accession>
<reference evidence="3 5" key="1">
    <citation type="journal article" date="2021" name="G3 (Bethesda)">
        <title>Genomic diversity, chromosomal rearrangements, and interspecies hybridization in the ogataea polymorpha species complex.</title>
        <authorList>
            <person name="Hanson S.J."/>
            <person name="Cinneide E.O."/>
            <person name="Salzberg L.I."/>
            <person name="Wolfe K.H."/>
            <person name="McGowan J."/>
            <person name="Fitzpatrick D.A."/>
            <person name="Matlin K."/>
        </authorList>
    </citation>
    <scope>NUCLEOTIDE SEQUENCE</scope>
    <source>
        <strain evidence="4">81-436-3</strain>
        <strain evidence="3">83-405-1</strain>
    </source>
</reference>
<dbReference type="InterPro" id="IPR032691">
    <property type="entry name" value="Mon2/Sec7/BIG1-like_HUS"/>
</dbReference>
<dbReference type="PANTHER" id="PTHR10663">
    <property type="entry name" value="GUANYL-NUCLEOTIDE EXCHANGE FACTOR"/>
    <property type="match status" value="1"/>
</dbReference>
<dbReference type="InterPro" id="IPR035999">
    <property type="entry name" value="Sec7_dom_sf"/>
</dbReference>
<dbReference type="GO" id="GO:0032012">
    <property type="term" value="P:regulation of ARF protein signal transduction"/>
    <property type="evidence" value="ECO:0007669"/>
    <property type="project" value="InterPro"/>
</dbReference>
<dbReference type="Pfam" id="PF12783">
    <property type="entry name" value="Sec7-like_HUS"/>
    <property type="match status" value="1"/>
</dbReference>
<feature type="compositionally biased region" description="Polar residues" evidence="1">
    <location>
        <begin position="297"/>
        <end position="310"/>
    </location>
</feature>
<keyword evidence="5" id="KW-1185">Reference proteome</keyword>
<dbReference type="InterPro" id="IPR056604">
    <property type="entry name" value="GBF1-like_TPR"/>
</dbReference>
<sequence length="1525" mass="172510">MSDKRLSTVDPLSLAIEECTFITSVMRKSTKSASSGPLSTLLGTQFGKESTPYGEDEGSTRLSAFLKSGNKIKEDDHFLSGFIELRSMLSELKTINDIDMLTLLQPFLLLIKSPITSGYITDIAVSSLSKFVRYGIVNENCPNIFQCLGQIVSALSHCRFEGSDQTQDDILLIKIIQLLELIVTSNLGDLLTDDSMYESVSTCFSLAINTRRREILRSAAETSLIGITEKIFTKLRYIQIDSGIDHNVKTTEVELTATTETGELPNDIIGGTEYGESHDCAVKDKVSADELAETGIQVRNSQESSNSSAQLDHDGSQDHKNYGDDQSYSTAGKTNLPIADDDQLPFGIPCMKEYMNHTIEILSPDNQFRFTESSRVLALNILNTIVEVSGGVIVHHPSLFQLISDRACHHLVQLVQTADSPYLLTLAMKLFLNLTLTMNHYLKIQIELLMTTIFQCMVADSKMLVNDLDRNVERIFEMGQKGTFEVEPLSAKEIEELGAEFHTGKLPVIKEILAETLSVLWVRSPLFFNSLFQSYDCDFDRSDMAESLLKLLCRLSASEVTLFTTSNVPSICMEGVVSFVDGVYERTRTASKANIEFEKLQPNQLVLQQIKKSDFIECTKKWNEKPQKGLEMLQEKGFIHDINDVSEVSRFLFEKSGRIDKKKLGELLAKPSNTELLKEFVKLLDFRNLRPDEALRMLLNNFRLPGEAQQIERIIEAFNERYIACQDSEAISPTAEDGDEKVTPDQDSLLVLSFSIIMLNTDLHNPNVKKPMTLEDYQRNLRGCYKGKDFPEWYTEKIYHSIREKEIIMPEEHRGTSKWYETVWHSLIAEQATKMLSDDVIVREDDNLEDSLQFDKVLFEKTSKYIVSTLVTMFDDATHDSVVTRMISTVEKCAAIASYFGMRDLVDHIIEIVAHLTTLTGVKPSEFALESRESLPITELRLEKENETITVSYLSVLFGRDFRAQLSTLVLFRILKKSNFRVSKHWDFLVKIVLTLFENGLIEPNLFPEFQKRIGLGKLSKPKPEFQFSRTKALKDNGLFSTFSSYLKGLSDDTPEPTDEEIECTLSAMECIKTSNISSLFRSVSKTSPENINALVSILLKSIPKKEKTDPRLFIPETLFILEICVCYLLLTGDSKLVVEILNLCDEIFSPAEDFRMGCLVRVNAYKLLLLHNGDDSNVDLLNSTIDKFYDIADKNRDALMKYGSVILHPLQMLILVKGTWCQKILARNSKYWSLIRIFASSPKNTELVYQFMRNLVETLPEIITYQNYMDVLGLLDEISAVGAYGAQWEQEYDKLIASGHKVEKNKNPFQELVATATKSITLTLGLTKLFDSSDFRSTVPNDTDSSSIWYPLIEAIAHQCYNPCRELRSHALKALTTLLISSDLPLDSLSPELVLDAGCIRLLLELLKPDVEGTDAEGMIKTQHDVLNLTCKVILIYKFTDVNAVISKVLAISSKFIVKNRHRQNFKDEVLEFLKNMLLVKKEQVSLENLEKLQIDKSLKQMIDGIREAEDTDGKENLKSSTQE</sequence>
<evidence type="ECO:0000313" key="6">
    <source>
        <dbReference type="Proteomes" id="UP000738402"/>
    </source>
</evidence>
<comment type="caution">
    <text evidence="3">The sequence shown here is derived from an EMBL/GenBank/DDBJ whole genome shotgun (WGS) entry which is preliminary data.</text>
</comment>
<feature type="compositionally biased region" description="Polar residues" evidence="1">
    <location>
        <begin position="324"/>
        <end position="333"/>
    </location>
</feature>
<evidence type="ECO:0000313" key="3">
    <source>
        <dbReference type="EMBL" id="KAG7723842.1"/>
    </source>
</evidence>
<evidence type="ECO:0000256" key="1">
    <source>
        <dbReference type="SAM" id="MobiDB-lite"/>
    </source>
</evidence>
<dbReference type="Gene3D" id="1.10.220.20">
    <property type="match status" value="1"/>
</dbReference>
<dbReference type="GO" id="GO:0016192">
    <property type="term" value="P:vesicle-mediated transport"/>
    <property type="evidence" value="ECO:0007669"/>
    <property type="project" value="UniProtKB-ARBA"/>
</dbReference>
<evidence type="ECO:0000313" key="5">
    <source>
        <dbReference type="Proteomes" id="UP000697297"/>
    </source>
</evidence>
<dbReference type="Pfam" id="PF01369">
    <property type="entry name" value="Sec7"/>
    <property type="match status" value="1"/>
</dbReference>
<dbReference type="Proteomes" id="UP000738402">
    <property type="component" value="Unassembled WGS sequence"/>
</dbReference>
<dbReference type="InterPro" id="IPR000904">
    <property type="entry name" value="Sec7_dom"/>
</dbReference>
<dbReference type="EMBL" id="JAHLUN010000021">
    <property type="protein sequence ID" value="KAG7761714.1"/>
    <property type="molecule type" value="Genomic_DNA"/>
</dbReference>
<gene>
    <name evidence="3" type="ORF">KL933_005317</name>
    <name evidence="4" type="ORF">KL946_005267</name>
</gene>
<dbReference type="Proteomes" id="UP000697297">
    <property type="component" value="Unassembled WGS sequence"/>
</dbReference>
<dbReference type="SMART" id="SM00222">
    <property type="entry name" value="Sec7"/>
    <property type="match status" value="1"/>
</dbReference>
<evidence type="ECO:0000259" key="2">
    <source>
        <dbReference type="PROSITE" id="PS50190"/>
    </source>
</evidence>
<dbReference type="CDD" id="cd00171">
    <property type="entry name" value="Sec7"/>
    <property type="match status" value="1"/>
</dbReference>
<feature type="region of interest" description="Disordered" evidence="1">
    <location>
        <begin position="297"/>
        <end position="336"/>
    </location>
</feature>
<dbReference type="Pfam" id="PF23325">
    <property type="entry name" value="TPR_28"/>
    <property type="match status" value="1"/>
</dbReference>
<dbReference type="GO" id="GO:0005794">
    <property type="term" value="C:Golgi apparatus"/>
    <property type="evidence" value="ECO:0007669"/>
    <property type="project" value="UniProtKB-ARBA"/>
</dbReference>
<dbReference type="Gene3D" id="1.10.1000.11">
    <property type="entry name" value="Arf Nucleotide-binding Site Opener,domain 2"/>
    <property type="match status" value="1"/>
</dbReference>
<dbReference type="InterPro" id="IPR023394">
    <property type="entry name" value="Sec7_C_sf"/>
</dbReference>
<dbReference type="EMBL" id="JAHLUH010000022">
    <property type="protein sequence ID" value="KAG7723842.1"/>
    <property type="molecule type" value="Genomic_DNA"/>
</dbReference>
<dbReference type="PROSITE" id="PS50190">
    <property type="entry name" value="SEC7"/>
    <property type="match status" value="1"/>
</dbReference>
<feature type="domain" description="SEC7" evidence="2">
    <location>
        <begin position="604"/>
        <end position="805"/>
    </location>
</feature>
<dbReference type="GO" id="GO:0005085">
    <property type="term" value="F:guanyl-nucleotide exchange factor activity"/>
    <property type="evidence" value="ECO:0007669"/>
    <property type="project" value="InterPro"/>
</dbReference>
<evidence type="ECO:0000313" key="4">
    <source>
        <dbReference type="EMBL" id="KAG7761714.1"/>
    </source>
</evidence>
<dbReference type="PANTHER" id="PTHR10663:SF388">
    <property type="entry name" value="GOLGI-SPECIFIC BREFELDIN A-RESISTANCE GUANINE NUCLEOTIDE EXCHANGE FACTOR 1"/>
    <property type="match status" value="1"/>
</dbReference>
<name>A0AAN6D0J5_9ASCO</name>